<reference evidence="1" key="1">
    <citation type="submission" date="2023-03" db="EMBL/GenBank/DDBJ databases">
        <title>Massive genome expansion in bonnet fungi (Mycena s.s.) driven by repeated elements and novel gene families across ecological guilds.</title>
        <authorList>
            <consortium name="Lawrence Berkeley National Laboratory"/>
            <person name="Harder C.B."/>
            <person name="Miyauchi S."/>
            <person name="Viragh M."/>
            <person name="Kuo A."/>
            <person name="Thoen E."/>
            <person name="Andreopoulos B."/>
            <person name="Lu D."/>
            <person name="Skrede I."/>
            <person name="Drula E."/>
            <person name="Henrissat B."/>
            <person name="Morin E."/>
            <person name="Kohler A."/>
            <person name="Barry K."/>
            <person name="LaButti K."/>
            <person name="Morin E."/>
            <person name="Salamov A."/>
            <person name="Lipzen A."/>
            <person name="Mereny Z."/>
            <person name="Hegedus B."/>
            <person name="Baldrian P."/>
            <person name="Stursova M."/>
            <person name="Weitz H."/>
            <person name="Taylor A."/>
            <person name="Grigoriev I.V."/>
            <person name="Nagy L.G."/>
            <person name="Martin F."/>
            <person name="Kauserud H."/>
        </authorList>
    </citation>
    <scope>NUCLEOTIDE SEQUENCE</scope>
    <source>
        <strain evidence="1">CBHHK002</strain>
    </source>
</reference>
<name>A0AAD7EAD5_9AGAR</name>
<accession>A0AAD7EAD5</accession>
<comment type="caution">
    <text evidence="1">The sequence shown here is derived from an EMBL/GenBank/DDBJ whole genome shotgun (WGS) entry which is preliminary data.</text>
</comment>
<dbReference type="Proteomes" id="UP001218218">
    <property type="component" value="Unassembled WGS sequence"/>
</dbReference>
<gene>
    <name evidence="1" type="ORF">DFH08DRAFT_824580</name>
</gene>
<evidence type="ECO:0000313" key="1">
    <source>
        <dbReference type="EMBL" id="KAJ7306854.1"/>
    </source>
</evidence>
<sequence length="128" mass="14438">MAFTGILLNNNPDQHHPFSTSQTFSTESLTTESTSNLFVVFLFLMQLAKALELDRCLKTLVRPGEFQLCYSIFKFTQVGPRRFRMHVGKKRVSMQRLGPACDLGTASDHFEATAERLQTSLKSFEGSV</sequence>
<dbReference type="EMBL" id="JARIHO010000091">
    <property type="protein sequence ID" value="KAJ7306854.1"/>
    <property type="molecule type" value="Genomic_DNA"/>
</dbReference>
<evidence type="ECO:0000313" key="2">
    <source>
        <dbReference type="Proteomes" id="UP001218218"/>
    </source>
</evidence>
<proteinExistence type="predicted"/>
<dbReference type="AlphaFoldDB" id="A0AAD7EAD5"/>
<keyword evidence="2" id="KW-1185">Reference proteome</keyword>
<organism evidence="1 2">
    <name type="scientific">Mycena albidolilacea</name>
    <dbReference type="NCBI Taxonomy" id="1033008"/>
    <lineage>
        <taxon>Eukaryota</taxon>
        <taxon>Fungi</taxon>
        <taxon>Dikarya</taxon>
        <taxon>Basidiomycota</taxon>
        <taxon>Agaricomycotina</taxon>
        <taxon>Agaricomycetes</taxon>
        <taxon>Agaricomycetidae</taxon>
        <taxon>Agaricales</taxon>
        <taxon>Marasmiineae</taxon>
        <taxon>Mycenaceae</taxon>
        <taxon>Mycena</taxon>
    </lineage>
</organism>
<protein>
    <submittedName>
        <fullName evidence="1">Uncharacterized protein</fullName>
    </submittedName>
</protein>